<feature type="signal peptide" evidence="2">
    <location>
        <begin position="1"/>
        <end position="18"/>
    </location>
</feature>
<name>A0A8J2PR35_9HEXA</name>
<accession>A0A8J2PR35</accession>
<feature type="chain" id="PRO_5035205660" evidence="2">
    <location>
        <begin position="19"/>
        <end position="126"/>
    </location>
</feature>
<feature type="region of interest" description="Disordered" evidence="1">
    <location>
        <begin position="21"/>
        <end position="44"/>
    </location>
</feature>
<reference evidence="3" key="1">
    <citation type="submission" date="2021-06" db="EMBL/GenBank/DDBJ databases">
        <authorList>
            <person name="Hodson N. C."/>
            <person name="Mongue J. A."/>
            <person name="Jaron S. K."/>
        </authorList>
    </citation>
    <scope>NUCLEOTIDE SEQUENCE</scope>
</reference>
<keyword evidence="4" id="KW-1185">Reference proteome</keyword>
<organism evidence="3 4">
    <name type="scientific">Allacma fusca</name>
    <dbReference type="NCBI Taxonomy" id="39272"/>
    <lineage>
        <taxon>Eukaryota</taxon>
        <taxon>Metazoa</taxon>
        <taxon>Ecdysozoa</taxon>
        <taxon>Arthropoda</taxon>
        <taxon>Hexapoda</taxon>
        <taxon>Collembola</taxon>
        <taxon>Symphypleona</taxon>
        <taxon>Sminthuridae</taxon>
        <taxon>Allacma</taxon>
    </lineage>
</organism>
<proteinExistence type="predicted"/>
<dbReference type="EMBL" id="CAJVCH010554926">
    <property type="protein sequence ID" value="CAG7830249.1"/>
    <property type="molecule type" value="Genomic_DNA"/>
</dbReference>
<keyword evidence="2" id="KW-0732">Signal</keyword>
<gene>
    <name evidence="3" type="ORF">AFUS01_LOCUS40066</name>
</gene>
<evidence type="ECO:0000256" key="2">
    <source>
        <dbReference type="SAM" id="SignalP"/>
    </source>
</evidence>
<protein>
    <submittedName>
        <fullName evidence="3">Uncharacterized protein</fullName>
    </submittedName>
</protein>
<evidence type="ECO:0000313" key="4">
    <source>
        <dbReference type="Proteomes" id="UP000708208"/>
    </source>
</evidence>
<sequence>MRFWAFLVLVSFLALVFAAPKKQKEHESGEETTERSSEGKHSGGKFLKHWAKKLKKTPLLPPPPPPLYPMVQPLFMTLPFYVQSPRYQFVPVPIETPAHVKGYYGGGTTGYVNGPLGMNQNGPPPV</sequence>
<dbReference type="Proteomes" id="UP000708208">
    <property type="component" value="Unassembled WGS sequence"/>
</dbReference>
<evidence type="ECO:0000256" key="1">
    <source>
        <dbReference type="SAM" id="MobiDB-lite"/>
    </source>
</evidence>
<evidence type="ECO:0000313" key="3">
    <source>
        <dbReference type="EMBL" id="CAG7830249.1"/>
    </source>
</evidence>
<feature type="compositionally biased region" description="Basic and acidic residues" evidence="1">
    <location>
        <begin position="22"/>
        <end position="41"/>
    </location>
</feature>
<dbReference type="AlphaFoldDB" id="A0A8J2PR35"/>
<comment type="caution">
    <text evidence="3">The sequence shown here is derived from an EMBL/GenBank/DDBJ whole genome shotgun (WGS) entry which is preliminary data.</text>
</comment>